<dbReference type="AlphaFoldDB" id="A0A7H8XG37"/>
<feature type="region of interest" description="Disordered" evidence="1">
    <location>
        <begin position="1"/>
        <end position="64"/>
    </location>
</feature>
<accession>A0A7H8XG37</accession>
<evidence type="ECO:0000313" key="2">
    <source>
        <dbReference type="EMBL" id="QLD22922.1"/>
    </source>
</evidence>
<dbReference type="RefSeq" id="WP_178062790.1">
    <property type="nucleotide sequence ID" value="NZ_JBICTT010000003.1"/>
</dbReference>
<gene>
    <name evidence="2" type="ORF">HXZ27_00570</name>
</gene>
<protein>
    <submittedName>
        <fullName evidence="2">Uncharacterized protein</fullName>
    </submittedName>
</protein>
<reference evidence="2 3" key="1">
    <citation type="submission" date="2020-07" db="EMBL/GenBank/DDBJ databases">
        <title>A bifunctional nitrone conjugated secondary metabolite targeting the ribosome.</title>
        <authorList>
            <person name="Limbrick E.M."/>
            <person name="Graf M."/>
            <person name="Derewacz D.K."/>
            <person name="Nguyen F."/>
            <person name="Spraggins J.M."/>
            <person name="Wieland M."/>
            <person name="Ynigez-Gutierrez A.E."/>
            <person name="Reisman B.J."/>
            <person name="Zinshteyn B."/>
            <person name="McCulloch K."/>
            <person name="Iverson T.M."/>
            <person name="Green R."/>
            <person name="Wilson D.N."/>
            <person name="Bachmann B.O."/>
        </authorList>
    </citation>
    <scope>NUCLEOTIDE SEQUENCE [LARGE SCALE GENOMIC DNA]</scope>
    <source>
        <strain evidence="3">aurantiaca</strain>
    </source>
</reference>
<dbReference type="GeneID" id="301309149"/>
<dbReference type="Proteomes" id="UP000509335">
    <property type="component" value="Chromosome"/>
</dbReference>
<dbReference type="KEGG" id="mcab:HXZ27_00570"/>
<evidence type="ECO:0000256" key="1">
    <source>
        <dbReference type="SAM" id="MobiDB-lite"/>
    </source>
</evidence>
<dbReference type="EMBL" id="CP058322">
    <property type="protein sequence ID" value="QLD22922.1"/>
    <property type="molecule type" value="Genomic_DNA"/>
</dbReference>
<evidence type="ECO:0000313" key="3">
    <source>
        <dbReference type="Proteomes" id="UP000509335"/>
    </source>
</evidence>
<sequence>MSEQAKKVAQQAEERLDRVARSARQQFDKITEGRFTDKVREGRFAERGDGADRDRGEGRGGSAA</sequence>
<organism evidence="2 3">
    <name type="scientific">Micromonospora carbonacea</name>
    <dbReference type="NCBI Taxonomy" id="47853"/>
    <lineage>
        <taxon>Bacteria</taxon>
        <taxon>Bacillati</taxon>
        <taxon>Actinomycetota</taxon>
        <taxon>Actinomycetes</taxon>
        <taxon>Micromonosporales</taxon>
        <taxon>Micromonosporaceae</taxon>
        <taxon>Micromonospora</taxon>
    </lineage>
</organism>
<proteinExistence type="predicted"/>
<feature type="compositionally biased region" description="Basic and acidic residues" evidence="1">
    <location>
        <begin position="1"/>
        <end position="58"/>
    </location>
</feature>
<name>A0A7H8XG37_9ACTN</name>